<sequence>MSSICPTGFFDVVSGVSSTIAYQKVGHPTEDSRIDTPLGTTNNPVQREIDGPAPP</sequence>
<organism evidence="2 3">
    <name type="scientific">Paxillus rubicundulus Ve08.2h10</name>
    <dbReference type="NCBI Taxonomy" id="930991"/>
    <lineage>
        <taxon>Eukaryota</taxon>
        <taxon>Fungi</taxon>
        <taxon>Dikarya</taxon>
        <taxon>Basidiomycota</taxon>
        <taxon>Agaricomycotina</taxon>
        <taxon>Agaricomycetes</taxon>
        <taxon>Agaricomycetidae</taxon>
        <taxon>Boletales</taxon>
        <taxon>Paxilineae</taxon>
        <taxon>Paxillaceae</taxon>
        <taxon>Paxillus</taxon>
    </lineage>
</organism>
<dbReference type="AlphaFoldDB" id="A0A0D0CXY7"/>
<protein>
    <submittedName>
        <fullName evidence="2">Uncharacterized protein</fullName>
    </submittedName>
</protein>
<dbReference type="HOGENOM" id="CLU_3033074_0_0_1"/>
<gene>
    <name evidence="2" type="ORF">PAXRUDRAFT_22165</name>
</gene>
<evidence type="ECO:0000313" key="2">
    <source>
        <dbReference type="EMBL" id="KIK72284.1"/>
    </source>
</evidence>
<accession>A0A0D0CXY7</accession>
<dbReference type="InParanoid" id="A0A0D0CXY7"/>
<feature type="region of interest" description="Disordered" evidence="1">
    <location>
        <begin position="27"/>
        <end position="55"/>
    </location>
</feature>
<reference evidence="3" key="2">
    <citation type="submission" date="2015-01" db="EMBL/GenBank/DDBJ databases">
        <title>Evolutionary Origins and Diversification of the Mycorrhizal Mutualists.</title>
        <authorList>
            <consortium name="DOE Joint Genome Institute"/>
            <consortium name="Mycorrhizal Genomics Consortium"/>
            <person name="Kohler A."/>
            <person name="Kuo A."/>
            <person name="Nagy L.G."/>
            <person name="Floudas D."/>
            <person name="Copeland A."/>
            <person name="Barry K.W."/>
            <person name="Cichocki N."/>
            <person name="Veneault-Fourrey C."/>
            <person name="LaButti K."/>
            <person name="Lindquist E.A."/>
            <person name="Lipzen A."/>
            <person name="Lundell T."/>
            <person name="Morin E."/>
            <person name="Murat C."/>
            <person name="Riley R."/>
            <person name="Ohm R."/>
            <person name="Sun H."/>
            <person name="Tunlid A."/>
            <person name="Henrissat B."/>
            <person name="Grigoriev I.V."/>
            <person name="Hibbett D.S."/>
            <person name="Martin F."/>
        </authorList>
    </citation>
    <scope>NUCLEOTIDE SEQUENCE [LARGE SCALE GENOMIC DNA]</scope>
    <source>
        <strain evidence="3">Ve08.2h10</strain>
    </source>
</reference>
<dbReference type="EMBL" id="KN831005">
    <property type="protein sequence ID" value="KIK72284.1"/>
    <property type="molecule type" value="Genomic_DNA"/>
</dbReference>
<name>A0A0D0CXY7_9AGAM</name>
<proteinExistence type="predicted"/>
<keyword evidence="3" id="KW-1185">Reference proteome</keyword>
<dbReference type="Proteomes" id="UP000054538">
    <property type="component" value="Unassembled WGS sequence"/>
</dbReference>
<evidence type="ECO:0000313" key="3">
    <source>
        <dbReference type="Proteomes" id="UP000054538"/>
    </source>
</evidence>
<reference evidence="2 3" key="1">
    <citation type="submission" date="2014-04" db="EMBL/GenBank/DDBJ databases">
        <authorList>
            <consortium name="DOE Joint Genome Institute"/>
            <person name="Kuo A."/>
            <person name="Kohler A."/>
            <person name="Jargeat P."/>
            <person name="Nagy L.G."/>
            <person name="Floudas D."/>
            <person name="Copeland A."/>
            <person name="Barry K.W."/>
            <person name="Cichocki N."/>
            <person name="Veneault-Fourrey C."/>
            <person name="LaButti K."/>
            <person name="Lindquist E.A."/>
            <person name="Lipzen A."/>
            <person name="Lundell T."/>
            <person name="Morin E."/>
            <person name="Murat C."/>
            <person name="Sun H."/>
            <person name="Tunlid A."/>
            <person name="Henrissat B."/>
            <person name="Grigoriev I.V."/>
            <person name="Hibbett D.S."/>
            <person name="Martin F."/>
            <person name="Nordberg H.P."/>
            <person name="Cantor M.N."/>
            <person name="Hua S.X."/>
        </authorList>
    </citation>
    <scope>NUCLEOTIDE SEQUENCE [LARGE SCALE GENOMIC DNA]</scope>
    <source>
        <strain evidence="2 3">Ve08.2h10</strain>
    </source>
</reference>
<evidence type="ECO:0000256" key="1">
    <source>
        <dbReference type="SAM" id="MobiDB-lite"/>
    </source>
</evidence>